<dbReference type="InParanoid" id="D6U785"/>
<dbReference type="AlphaFoldDB" id="D6U785"/>
<protein>
    <submittedName>
        <fullName evidence="2">Uncharacterized protein</fullName>
    </submittedName>
</protein>
<keyword evidence="1" id="KW-0472">Membrane</keyword>
<proteinExistence type="predicted"/>
<name>D6U785_KTERA</name>
<organism evidence="2 3">
    <name type="scientific">Ktedonobacter racemifer DSM 44963</name>
    <dbReference type="NCBI Taxonomy" id="485913"/>
    <lineage>
        <taxon>Bacteria</taxon>
        <taxon>Bacillati</taxon>
        <taxon>Chloroflexota</taxon>
        <taxon>Ktedonobacteria</taxon>
        <taxon>Ktedonobacterales</taxon>
        <taxon>Ktedonobacteraceae</taxon>
        <taxon>Ktedonobacter</taxon>
    </lineage>
</organism>
<keyword evidence="1" id="KW-1133">Transmembrane helix</keyword>
<dbReference type="Proteomes" id="UP000004508">
    <property type="component" value="Unassembled WGS sequence"/>
</dbReference>
<comment type="caution">
    <text evidence="2">The sequence shown here is derived from an EMBL/GenBank/DDBJ whole genome shotgun (WGS) entry which is preliminary data.</text>
</comment>
<evidence type="ECO:0000256" key="1">
    <source>
        <dbReference type="SAM" id="Phobius"/>
    </source>
</evidence>
<feature type="transmembrane region" description="Helical" evidence="1">
    <location>
        <begin position="13"/>
        <end position="34"/>
    </location>
</feature>
<dbReference type="EMBL" id="ADVG01000005">
    <property type="protein sequence ID" value="EFH79746.1"/>
    <property type="molecule type" value="Genomic_DNA"/>
</dbReference>
<reference evidence="2 3" key="1">
    <citation type="journal article" date="2011" name="Stand. Genomic Sci.">
        <title>Non-contiguous finished genome sequence and contextual data of the filamentous soil bacterium Ktedonobacter racemifer type strain (SOSP1-21).</title>
        <authorList>
            <person name="Chang Y.J."/>
            <person name="Land M."/>
            <person name="Hauser L."/>
            <person name="Chertkov O."/>
            <person name="Del Rio T.G."/>
            <person name="Nolan M."/>
            <person name="Copeland A."/>
            <person name="Tice H."/>
            <person name="Cheng J.F."/>
            <person name="Lucas S."/>
            <person name="Han C."/>
            <person name="Goodwin L."/>
            <person name="Pitluck S."/>
            <person name="Ivanova N."/>
            <person name="Ovchinikova G."/>
            <person name="Pati A."/>
            <person name="Chen A."/>
            <person name="Palaniappan K."/>
            <person name="Mavromatis K."/>
            <person name="Liolios K."/>
            <person name="Brettin T."/>
            <person name="Fiebig A."/>
            <person name="Rohde M."/>
            <person name="Abt B."/>
            <person name="Goker M."/>
            <person name="Detter J.C."/>
            <person name="Woyke T."/>
            <person name="Bristow J."/>
            <person name="Eisen J.A."/>
            <person name="Markowitz V."/>
            <person name="Hugenholtz P."/>
            <person name="Kyrpides N.C."/>
            <person name="Klenk H.P."/>
            <person name="Lapidus A."/>
        </authorList>
    </citation>
    <scope>NUCLEOTIDE SEQUENCE [LARGE SCALE GENOMIC DNA]</scope>
    <source>
        <strain evidence="3">DSM 44963</strain>
    </source>
</reference>
<gene>
    <name evidence="2" type="ORF">Krac_0243</name>
</gene>
<evidence type="ECO:0000313" key="2">
    <source>
        <dbReference type="EMBL" id="EFH79746.1"/>
    </source>
</evidence>
<keyword evidence="1" id="KW-0812">Transmembrane</keyword>
<sequence>MDGGFLFPMFFPWLFYAALALLLPSTCAAPVFFLQRRAKLRLHKIAFFEHEKGVLHPCFGAFLGNGCVPCDTGEGDRQALAGERVWRMVWG</sequence>
<evidence type="ECO:0000313" key="3">
    <source>
        <dbReference type="Proteomes" id="UP000004508"/>
    </source>
</evidence>
<keyword evidence="3" id="KW-1185">Reference proteome</keyword>
<accession>D6U785</accession>